<dbReference type="Gene3D" id="1.20.1440.180">
    <property type="entry name" value="KEN domain"/>
    <property type="match status" value="1"/>
</dbReference>
<dbReference type="GO" id="GO:0046872">
    <property type="term" value="F:metal ion binding"/>
    <property type="evidence" value="ECO:0007669"/>
    <property type="project" value="UniProtKB-KW"/>
</dbReference>
<feature type="coiled-coil region" evidence="19">
    <location>
        <begin position="628"/>
        <end position="681"/>
    </location>
</feature>
<dbReference type="SMART" id="SM00580">
    <property type="entry name" value="PUG"/>
    <property type="match status" value="1"/>
</dbReference>
<evidence type="ECO:0000256" key="13">
    <source>
        <dbReference type="ARBA" id="ARBA00022842"/>
    </source>
</evidence>
<dbReference type="OrthoDB" id="63989at2759"/>
<keyword evidence="25" id="KW-1185">Reference proteome</keyword>
<dbReference type="FunFam" id="1.10.510.10:FF:000572">
    <property type="entry name" value="Serine/threonine-protein kinase/endoribonuclease IRE1"/>
    <property type="match status" value="1"/>
</dbReference>
<dbReference type="InterPro" id="IPR038357">
    <property type="entry name" value="KEN_sf"/>
</dbReference>
<dbReference type="EC" id="2.7.11.1" evidence="3"/>
<proteinExistence type="predicted"/>
<keyword evidence="14 21" id="KW-1133">Transmembrane helix</keyword>
<dbReference type="GO" id="GO:0004521">
    <property type="term" value="F:RNA endonuclease activity"/>
    <property type="evidence" value="ECO:0007669"/>
    <property type="project" value="InterPro"/>
</dbReference>
<dbReference type="Gene3D" id="3.30.200.20">
    <property type="entry name" value="Phosphorylase Kinase, domain 1"/>
    <property type="match status" value="1"/>
</dbReference>
<organism evidence="24 25">
    <name type="scientific">Mucor plumbeus</name>
    <dbReference type="NCBI Taxonomy" id="97098"/>
    <lineage>
        <taxon>Eukaryota</taxon>
        <taxon>Fungi</taxon>
        <taxon>Fungi incertae sedis</taxon>
        <taxon>Mucoromycota</taxon>
        <taxon>Mucoromycotina</taxon>
        <taxon>Mucoromycetes</taxon>
        <taxon>Mucorales</taxon>
        <taxon>Mucorineae</taxon>
        <taxon>Mucoraceae</taxon>
        <taxon>Mucor</taxon>
    </lineage>
</organism>
<dbReference type="CDD" id="cd13982">
    <property type="entry name" value="STKc_IRE1"/>
    <property type="match status" value="1"/>
</dbReference>
<keyword evidence="9" id="KW-0547">Nucleotide-binding</keyword>
<dbReference type="InterPro" id="IPR011047">
    <property type="entry name" value="Quinoprotein_ADH-like_sf"/>
</dbReference>
<dbReference type="GO" id="GO:1990604">
    <property type="term" value="C:IRE1-TRAF2-ASK1 complex"/>
    <property type="evidence" value="ECO:0007669"/>
    <property type="project" value="TreeGrafter"/>
</dbReference>
<evidence type="ECO:0000256" key="11">
    <source>
        <dbReference type="ARBA" id="ARBA00022801"/>
    </source>
</evidence>
<dbReference type="SUPFAM" id="SSF56112">
    <property type="entry name" value="Protein kinase-like (PK-like)"/>
    <property type="match status" value="1"/>
</dbReference>
<evidence type="ECO:0000259" key="22">
    <source>
        <dbReference type="PROSITE" id="PS50011"/>
    </source>
</evidence>
<dbReference type="SUPFAM" id="SSF50998">
    <property type="entry name" value="Quinoprotein alcohol dehydrogenase-like"/>
    <property type="match status" value="1"/>
</dbReference>
<keyword evidence="11" id="KW-0378">Hydrolase</keyword>
<dbReference type="PROSITE" id="PS50011">
    <property type="entry name" value="PROTEIN_KINASE_DOM"/>
    <property type="match status" value="1"/>
</dbReference>
<evidence type="ECO:0000259" key="23">
    <source>
        <dbReference type="PROSITE" id="PS51392"/>
    </source>
</evidence>
<keyword evidence="13" id="KW-0460">Magnesium</keyword>
<comment type="cofactor">
    <cofactor evidence="1">
        <name>Mg(2+)</name>
        <dbReference type="ChEBI" id="CHEBI:18420"/>
    </cofactor>
</comment>
<keyword evidence="4" id="KW-0723">Serine/threonine-protein kinase</keyword>
<evidence type="ECO:0000256" key="20">
    <source>
        <dbReference type="SAM" id="MobiDB-lite"/>
    </source>
</evidence>
<evidence type="ECO:0000256" key="16">
    <source>
        <dbReference type="ARBA" id="ARBA00023180"/>
    </source>
</evidence>
<dbReference type="PANTHER" id="PTHR13954:SF6">
    <property type="entry name" value="NON-SPECIFIC SERINE_THREONINE PROTEIN KINASE"/>
    <property type="match status" value="1"/>
</dbReference>
<dbReference type="InterPro" id="IPR010513">
    <property type="entry name" value="KEN_dom"/>
</dbReference>
<keyword evidence="7" id="KW-0479">Metal-binding</keyword>
<dbReference type="Gene3D" id="1.10.510.10">
    <property type="entry name" value="Transferase(Phosphotransferase) domain 1"/>
    <property type="match status" value="1"/>
</dbReference>
<evidence type="ECO:0000256" key="17">
    <source>
        <dbReference type="ARBA" id="ARBA00048659"/>
    </source>
</evidence>
<dbReference type="GO" id="GO:0005524">
    <property type="term" value="F:ATP binding"/>
    <property type="evidence" value="ECO:0007669"/>
    <property type="project" value="UniProtKB-KW"/>
</dbReference>
<dbReference type="SMART" id="SM00220">
    <property type="entry name" value="S_TKc"/>
    <property type="match status" value="1"/>
</dbReference>
<dbReference type="InterPro" id="IPR008271">
    <property type="entry name" value="Ser/Thr_kinase_AS"/>
</dbReference>
<keyword evidence="6 21" id="KW-0812">Transmembrane</keyword>
<sequence>MVLVVRSFRSTLNLVQWLSFSVIILLSMFAIYCVESKPSFPNDMTLYQQKRNLLLDSSRKEGKDAASSSSAAAPSPGDLIPTNLVLVSTLDGSIRGIDRFQGDVHWTLKGGPGSSLIKSNSNFETHKLYKPGPTSDRRDSSSSSDEDTDRLFLDTFNDILTDGEDSDDYNDEAEFNLQDHWEDSDDAEEPDIYYIIEPQDGGTLYIYGDGRPLEKLPFSVEEIVTNSPFRTPDGTTYIGRKSTLMIEIDPRNGRILQQIDLNKVDNQYRMATQSQYPARTIFLGRNEYKVAIYDDHYKKLWNVTYSEYIPNKLDWDVPTSTVPSDIYVAPDATQAITGINVQNGNLMWTRDLPYPVVSVFDVYRREDYTFALSKQDPPKSLTKGAVGNMLSLIFRKHEVATAYVGVHDGSLFALSTKKYPLVQISPWASMYTGRRPGDTSQLIEGRNDTGPNSSNYEWTQKPHEMCCHGCEYHIDCLVGQHVVQSIIDDVKLYLPTGSSTSTSSSSTPTATTLPSIPRYHRLEDLDNYDDDDEERRKRGFFHDGFGKFWKSYILASSIIVYVYRDRVQTFYQVKVLPRWKKLLKKRAKEKRTRARIAAAALAEKEKISRERADSLNSLESFDADKFIKEKMDEERKQLEAAALAIAAQRLKEEEAQRKKKETEEEAAAAKEEEKKERLLKASKQVLVVKKSSTGLDLESFKQSKSRVLEISEKVLGYGSHGTVVYKGMFDGRDVAVKRLLLDFYDVALKEVKLLQESDDHPNVVRYFYKEESDRFLYIALELCFGSLNDYMERSLPIPEMQQCDTMNPANILSQFTCGLQYLHSLKIVHRDIKPHNILLAPSKNRFMKDAPHMRVLISDFGLCKKLDGEQSSFNYTAASPAGTSGWRAPELLAGALAATSSDTSFSSTRDSSSTDPNTMMGRVKATRAIDIFSAGCVFYYVLSGGDHPFGNRFGRENNILNGDYDLDKLDSMGEDGIEAKDLVERMISTEPKQRPNCDTILSHPFFWSTSKRLGFLQDASDRFEIEERDPPSPLLQSLESNVSTVIGVDWYKRIDRVVANDLGKFRKYDGKRVRDLLRALRNKKHHWQDLPEPVKKVYGEPPNQFLYYFTTRFPHLLLHTYYVVSSHPELKKEGSLGQYF</sequence>
<evidence type="ECO:0000256" key="8">
    <source>
        <dbReference type="ARBA" id="ARBA00022729"/>
    </source>
</evidence>
<dbReference type="PANTHER" id="PTHR13954">
    <property type="entry name" value="IRE1-RELATED"/>
    <property type="match status" value="1"/>
</dbReference>
<evidence type="ECO:0000256" key="1">
    <source>
        <dbReference type="ARBA" id="ARBA00001946"/>
    </source>
</evidence>
<evidence type="ECO:0000256" key="5">
    <source>
        <dbReference type="ARBA" id="ARBA00022679"/>
    </source>
</evidence>
<keyword evidence="5" id="KW-0808">Transferase</keyword>
<gene>
    <name evidence="24" type="ORF">INT46_011355</name>
</gene>
<protein>
    <recommendedName>
        <fullName evidence="3">non-specific serine/threonine protein kinase</fullName>
        <ecNumber evidence="3">2.7.11.1</ecNumber>
    </recommendedName>
</protein>
<dbReference type="GO" id="GO:0006397">
    <property type="term" value="P:mRNA processing"/>
    <property type="evidence" value="ECO:0007669"/>
    <property type="project" value="InterPro"/>
</dbReference>
<comment type="caution">
    <text evidence="24">The sequence shown here is derived from an EMBL/GenBank/DDBJ whole genome shotgun (WGS) entry which is preliminary data.</text>
</comment>
<keyword evidence="8" id="KW-0732">Signal</keyword>
<dbReference type="PROSITE" id="PS00108">
    <property type="entry name" value="PROTEIN_KINASE_ST"/>
    <property type="match status" value="1"/>
</dbReference>
<evidence type="ECO:0000256" key="4">
    <source>
        <dbReference type="ARBA" id="ARBA00022527"/>
    </source>
</evidence>
<feature type="domain" description="Protein kinase" evidence="22">
    <location>
        <begin position="709"/>
        <end position="1006"/>
    </location>
</feature>
<keyword evidence="19" id="KW-0175">Coiled coil</keyword>
<evidence type="ECO:0000256" key="6">
    <source>
        <dbReference type="ARBA" id="ARBA00022692"/>
    </source>
</evidence>
<dbReference type="AlphaFoldDB" id="A0A8H7QEI1"/>
<comment type="catalytic activity">
    <reaction evidence="18">
        <text>L-seryl-[protein] + ATP = O-phospho-L-seryl-[protein] + ADP + H(+)</text>
        <dbReference type="Rhea" id="RHEA:17989"/>
        <dbReference type="Rhea" id="RHEA-COMP:9863"/>
        <dbReference type="Rhea" id="RHEA-COMP:11604"/>
        <dbReference type="ChEBI" id="CHEBI:15378"/>
        <dbReference type="ChEBI" id="CHEBI:29999"/>
        <dbReference type="ChEBI" id="CHEBI:30616"/>
        <dbReference type="ChEBI" id="CHEBI:83421"/>
        <dbReference type="ChEBI" id="CHEBI:456216"/>
        <dbReference type="EC" id="2.7.11.1"/>
    </reaction>
    <physiologicalReaction direction="left-to-right" evidence="18">
        <dbReference type="Rhea" id="RHEA:17990"/>
    </physiologicalReaction>
</comment>
<evidence type="ECO:0000256" key="10">
    <source>
        <dbReference type="ARBA" id="ARBA00022777"/>
    </source>
</evidence>
<keyword evidence="15 21" id="KW-0472">Membrane</keyword>
<dbReference type="GO" id="GO:0036498">
    <property type="term" value="P:IRE1-mediated unfolded protein response"/>
    <property type="evidence" value="ECO:0007669"/>
    <property type="project" value="TreeGrafter"/>
</dbReference>
<dbReference type="InterPro" id="IPR018391">
    <property type="entry name" value="PQQ_b-propeller_rpt"/>
</dbReference>
<evidence type="ECO:0000256" key="9">
    <source>
        <dbReference type="ARBA" id="ARBA00022741"/>
    </source>
</evidence>
<dbReference type="CDD" id="cd10422">
    <property type="entry name" value="RNase_Ire1"/>
    <property type="match status" value="1"/>
</dbReference>
<dbReference type="GO" id="GO:0051082">
    <property type="term" value="F:unfolded protein binding"/>
    <property type="evidence" value="ECO:0007669"/>
    <property type="project" value="TreeGrafter"/>
</dbReference>
<dbReference type="InterPro" id="IPR000719">
    <property type="entry name" value="Prot_kinase_dom"/>
</dbReference>
<evidence type="ECO:0000256" key="3">
    <source>
        <dbReference type="ARBA" id="ARBA00012513"/>
    </source>
</evidence>
<evidence type="ECO:0000313" key="25">
    <source>
        <dbReference type="Proteomes" id="UP000650833"/>
    </source>
</evidence>
<dbReference type="Pfam" id="PF00069">
    <property type="entry name" value="Pkinase"/>
    <property type="match status" value="1"/>
</dbReference>
<evidence type="ECO:0000256" key="14">
    <source>
        <dbReference type="ARBA" id="ARBA00022989"/>
    </source>
</evidence>
<dbReference type="FunFam" id="3.30.200.20:FF:000077">
    <property type="entry name" value="Putative Serine/threonine-protein kinase/endoribonuclease IRE1"/>
    <property type="match status" value="1"/>
</dbReference>
<evidence type="ECO:0000256" key="12">
    <source>
        <dbReference type="ARBA" id="ARBA00022840"/>
    </source>
</evidence>
<evidence type="ECO:0000256" key="19">
    <source>
        <dbReference type="SAM" id="Coils"/>
    </source>
</evidence>
<dbReference type="GO" id="GO:0016787">
    <property type="term" value="F:hydrolase activity"/>
    <property type="evidence" value="ECO:0007669"/>
    <property type="project" value="UniProtKB-KW"/>
</dbReference>
<feature type="transmembrane region" description="Helical" evidence="21">
    <location>
        <begin position="12"/>
        <end position="32"/>
    </location>
</feature>
<evidence type="ECO:0000256" key="21">
    <source>
        <dbReference type="SAM" id="Phobius"/>
    </source>
</evidence>
<evidence type="ECO:0000256" key="15">
    <source>
        <dbReference type="ARBA" id="ARBA00023136"/>
    </source>
</evidence>
<feature type="region of interest" description="Disordered" evidence="20">
    <location>
        <begin position="125"/>
        <end position="148"/>
    </location>
</feature>
<evidence type="ECO:0000256" key="2">
    <source>
        <dbReference type="ARBA" id="ARBA00004167"/>
    </source>
</evidence>
<accession>A0A8H7QEI1</accession>
<dbReference type="EMBL" id="JAEPRC010000924">
    <property type="protein sequence ID" value="KAG2190660.1"/>
    <property type="molecule type" value="Genomic_DNA"/>
</dbReference>
<name>A0A8H7QEI1_9FUNG</name>
<dbReference type="InterPro" id="IPR045133">
    <property type="entry name" value="IRE1/2-like"/>
</dbReference>
<dbReference type="GO" id="GO:0070059">
    <property type="term" value="P:intrinsic apoptotic signaling pathway in response to endoplasmic reticulum stress"/>
    <property type="evidence" value="ECO:0007669"/>
    <property type="project" value="TreeGrafter"/>
</dbReference>
<keyword evidence="10" id="KW-0418">Kinase</keyword>
<dbReference type="Proteomes" id="UP000650833">
    <property type="component" value="Unassembled WGS sequence"/>
</dbReference>
<evidence type="ECO:0000256" key="18">
    <source>
        <dbReference type="ARBA" id="ARBA00048977"/>
    </source>
</evidence>
<comment type="subcellular location">
    <subcellularLocation>
        <location evidence="2">Membrane</location>
        <topology evidence="2">Single-pass membrane protein</topology>
    </subcellularLocation>
</comment>
<feature type="domain" description="KEN" evidence="23">
    <location>
        <begin position="1009"/>
        <end position="1140"/>
    </location>
</feature>
<reference evidence="24" key="1">
    <citation type="submission" date="2020-12" db="EMBL/GenBank/DDBJ databases">
        <title>Metabolic potential, ecology and presence of endohyphal bacteria is reflected in genomic diversity of Mucoromycotina.</title>
        <authorList>
            <person name="Muszewska A."/>
            <person name="Okrasinska A."/>
            <person name="Steczkiewicz K."/>
            <person name="Drgas O."/>
            <person name="Orlowska M."/>
            <person name="Perlinska-Lenart U."/>
            <person name="Aleksandrzak-Piekarczyk T."/>
            <person name="Szatraj K."/>
            <person name="Zielenkiewicz U."/>
            <person name="Pilsyk S."/>
            <person name="Malc E."/>
            <person name="Mieczkowski P."/>
            <person name="Kruszewska J.S."/>
            <person name="Biernat P."/>
            <person name="Pawlowska J."/>
        </authorList>
    </citation>
    <scope>NUCLEOTIDE SEQUENCE</scope>
    <source>
        <strain evidence="24">CBS 226.32</strain>
    </source>
</reference>
<dbReference type="GO" id="GO:0004674">
    <property type="term" value="F:protein serine/threonine kinase activity"/>
    <property type="evidence" value="ECO:0007669"/>
    <property type="project" value="UniProtKB-KW"/>
</dbReference>
<evidence type="ECO:0000313" key="24">
    <source>
        <dbReference type="EMBL" id="KAG2190660.1"/>
    </source>
</evidence>
<evidence type="ECO:0000256" key="7">
    <source>
        <dbReference type="ARBA" id="ARBA00022723"/>
    </source>
</evidence>
<keyword evidence="12" id="KW-0067">ATP-binding</keyword>
<keyword evidence="16" id="KW-0325">Glycoprotein</keyword>
<comment type="catalytic activity">
    <reaction evidence="17">
        <text>L-threonyl-[protein] + ATP = O-phospho-L-threonyl-[protein] + ADP + H(+)</text>
        <dbReference type="Rhea" id="RHEA:46608"/>
        <dbReference type="Rhea" id="RHEA-COMP:11060"/>
        <dbReference type="Rhea" id="RHEA-COMP:11605"/>
        <dbReference type="ChEBI" id="CHEBI:15378"/>
        <dbReference type="ChEBI" id="CHEBI:30013"/>
        <dbReference type="ChEBI" id="CHEBI:30616"/>
        <dbReference type="ChEBI" id="CHEBI:61977"/>
        <dbReference type="ChEBI" id="CHEBI:456216"/>
        <dbReference type="EC" id="2.7.11.1"/>
    </reaction>
    <physiologicalReaction direction="left-to-right" evidence="17">
        <dbReference type="Rhea" id="RHEA:46609"/>
    </physiologicalReaction>
</comment>
<dbReference type="SMART" id="SM00564">
    <property type="entry name" value="PQQ"/>
    <property type="match status" value="4"/>
</dbReference>
<dbReference type="Pfam" id="PF06479">
    <property type="entry name" value="Ribonuc_2-5A"/>
    <property type="match status" value="1"/>
</dbReference>
<dbReference type="InterPro" id="IPR011009">
    <property type="entry name" value="Kinase-like_dom_sf"/>
</dbReference>
<dbReference type="PROSITE" id="PS51392">
    <property type="entry name" value="KEN"/>
    <property type="match status" value="1"/>
</dbReference>